<keyword evidence="11" id="KW-1185">Reference proteome</keyword>
<dbReference type="PANTHER" id="PTHR30026:SF20">
    <property type="entry name" value="OUTER MEMBRANE PROTEIN TOLC"/>
    <property type="match status" value="1"/>
</dbReference>
<feature type="signal peptide" evidence="9">
    <location>
        <begin position="1"/>
        <end position="19"/>
    </location>
</feature>
<accession>A0A4R7Q902</accession>
<protein>
    <submittedName>
        <fullName evidence="10">Outer membrane protein TolC</fullName>
    </submittedName>
</protein>
<dbReference type="PANTHER" id="PTHR30026">
    <property type="entry name" value="OUTER MEMBRANE PROTEIN TOLC"/>
    <property type="match status" value="1"/>
</dbReference>
<dbReference type="GO" id="GO:0015562">
    <property type="term" value="F:efflux transmembrane transporter activity"/>
    <property type="evidence" value="ECO:0007669"/>
    <property type="project" value="InterPro"/>
</dbReference>
<evidence type="ECO:0000256" key="8">
    <source>
        <dbReference type="SAM" id="Coils"/>
    </source>
</evidence>
<dbReference type="InterPro" id="IPR051906">
    <property type="entry name" value="TolC-like"/>
</dbReference>
<keyword evidence="7" id="KW-0998">Cell outer membrane</keyword>
<evidence type="ECO:0000256" key="5">
    <source>
        <dbReference type="ARBA" id="ARBA00022692"/>
    </source>
</evidence>
<name>A0A4R7Q902_9FLAO</name>
<evidence type="ECO:0000313" key="10">
    <source>
        <dbReference type="EMBL" id="TDU43230.1"/>
    </source>
</evidence>
<evidence type="ECO:0000256" key="6">
    <source>
        <dbReference type="ARBA" id="ARBA00023136"/>
    </source>
</evidence>
<keyword evidence="3" id="KW-0813">Transport</keyword>
<dbReference type="Proteomes" id="UP000294689">
    <property type="component" value="Unassembled WGS sequence"/>
</dbReference>
<feature type="coiled-coil region" evidence="8">
    <location>
        <begin position="165"/>
        <end position="216"/>
    </location>
</feature>
<evidence type="ECO:0000256" key="1">
    <source>
        <dbReference type="ARBA" id="ARBA00004442"/>
    </source>
</evidence>
<dbReference type="Pfam" id="PF02321">
    <property type="entry name" value="OEP"/>
    <property type="match status" value="2"/>
</dbReference>
<evidence type="ECO:0000256" key="4">
    <source>
        <dbReference type="ARBA" id="ARBA00022452"/>
    </source>
</evidence>
<keyword evidence="4" id="KW-1134">Transmembrane beta strand</keyword>
<keyword evidence="9" id="KW-0732">Signal</keyword>
<keyword evidence="6" id="KW-0472">Membrane</keyword>
<evidence type="ECO:0000256" key="7">
    <source>
        <dbReference type="ARBA" id="ARBA00023237"/>
    </source>
</evidence>
<evidence type="ECO:0000256" key="3">
    <source>
        <dbReference type="ARBA" id="ARBA00022448"/>
    </source>
</evidence>
<proteinExistence type="inferred from homology"/>
<sequence length="450" mass="50493">MTFRFFIFLLLFSPLVGFAQQAPNSFSLQEAIDFALENNRKAVNAQWDIEAAKAQKWETTATGLPQVSAAVDYQNFLKQQVQVIPAEFFGGTPGEFTEVVFGTKQSMNATATLSQKIFDGSYLVALQSAKVFLDISKNAKTKTDLEVRKGVINAYGNVLLAAESVQILQRNLEVLQKNLDETTKIFENGLEEEESVEQLQITLAGVESNLKNVSRMKTLAHQMLNMTLGLEINRPTVLTDNLERLTQEHISLGLLETQADVENTIDYQIAENDKISKELLLKLEKSKALPTLNAFINGGYSAFSDDFTFFDKDQTWFGSSLFGVSLNVPIFSSGMRSAATQRAKINLEKAEIDLIDKEQSIQFEIASAKSDYQFAIEDYDNKKQNLRLAERIEEKNQTKFFEGISSSFELRQAQTQLYAAQQEFLQAMLDVINAKAELETALNTVQLNNQ</sequence>
<comment type="similarity">
    <text evidence="2">Belongs to the outer membrane factor (OMF) (TC 1.B.17) family.</text>
</comment>
<dbReference type="Gene3D" id="1.20.1600.10">
    <property type="entry name" value="Outer membrane efflux proteins (OEP)"/>
    <property type="match status" value="1"/>
</dbReference>
<organism evidence="10 11">
    <name type="scientific">Gelidibacter sediminis</name>
    <dbReference type="NCBI Taxonomy" id="1608710"/>
    <lineage>
        <taxon>Bacteria</taxon>
        <taxon>Pseudomonadati</taxon>
        <taxon>Bacteroidota</taxon>
        <taxon>Flavobacteriia</taxon>
        <taxon>Flavobacteriales</taxon>
        <taxon>Flavobacteriaceae</taxon>
        <taxon>Gelidibacter</taxon>
    </lineage>
</organism>
<evidence type="ECO:0000256" key="2">
    <source>
        <dbReference type="ARBA" id="ARBA00007613"/>
    </source>
</evidence>
<comment type="subcellular location">
    <subcellularLocation>
        <location evidence="1">Cell outer membrane</location>
    </subcellularLocation>
</comment>
<dbReference type="AlphaFoldDB" id="A0A4R7Q902"/>
<dbReference type="GO" id="GO:0015288">
    <property type="term" value="F:porin activity"/>
    <property type="evidence" value="ECO:0007669"/>
    <property type="project" value="TreeGrafter"/>
</dbReference>
<evidence type="ECO:0000256" key="9">
    <source>
        <dbReference type="SAM" id="SignalP"/>
    </source>
</evidence>
<dbReference type="GO" id="GO:0009279">
    <property type="term" value="C:cell outer membrane"/>
    <property type="evidence" value="ECO:0007669"/>
    <property type="project" value="UniProtKB-SubCell"/>
</dbReference>
<dbReference type="RefSeq" id="WP_133756709.1">
    <property type="nucleotide sequence ID" value="NZ_SOBW01000007.1"/>
</dbReference>
<dbReference type="GO" id="GO:1990281">
    <property type="term" value="C:efflux pump complex"/>
    <property type="evidence" value="ECO:0007669"/>
    <property type="project" value="TreeGrafter"/>
</dbReference>
<gene>
    <name evidence="10" type="ORF">BXY82_0639</name>
</gene>
<keyword evidence="8" id="KW-0175">Coiled coil</keyword>
<feature type="chain" id="PRO_5020794640" evidence="9">
    <location>
        <begin position="20"/>
        <end position="450"/>
    </location>
</feature>
<reference evidence="10 11" key="1">
    <citation type="submission" date="2019-03" db="EMBL/GenBank/DDBJ databases">
        <title>Genomic Encyclopedia of Archaeal and Bacterial Type Strains, Phase II (KMG-II): from individual species to whole genera.</title>
        <authorList>
            <person name="Goeker M."/>
        </authorList>
    </citation>
    <scope>NUCLEOTIDE SEQUENCE [LARGE SCALE GENOMIC DNA]</scope>
    <source>
        <strain evidence="10 11">DSM 28135</strain>
    </source>
</reference>
<dbReference type="InterPro" id="IPR003423">
    <property type="entry name" value="OMP_efflux"/>
</dbReference>
<comment type="caution">
    <text evidence="10">The sequence shown here is derived from an EMBL/GenBank/DDBJ whole genome shotgun (WGS) entry which is preliminary data.</text>
</comment>
<keyword evidence="5" id="KW-0812">Transmembrane</keyword>
<evidence type="ECO:0000313" key="11">
    <source>
        <dbReference type="Proteomes" id="UP000294689"/>
    </source>
</evidence>
<dbReference type="EMBL" id="SOBW01000007">
    <property type="protein sequence ID" value="TDU43230.1"/>
    <property type="molecule type" value="Genomic_DNA"/>
</dbReference>
<dbReference type="SUPFAM" id="SSF56954">
    <property type="entry name" value="Outer membrane efflux proteins (OEP)"/>
    <property type="match status" value="1"/>
</dbReference>
<dbReference type="OrthoDB" id="367883at2"/>